<accession>J9ENX8</accession>
<reference evidence="2" key="1">
    <citation type="submission" date="2012-08" db="EMBL/GenBank/DDBJ databases">
        <title>The Genome Sequence of Wuchereria bancrofti.</title>
        <authorList>
            <person name="Nutman T.B."/>
            <person name="Fink D.L."/>
            <person name="Russ C."/>
            <person name="Young S."/>
            <person name="Zeng Q."/>
            <person name="Koehrsen M."/>
            <person name="Alvarado L."/>
            <person name="Berlin A."/>
            <person name="Chapman S.B."/>
            <person name="Chen Z."/>
            <person name="Freedman E."/>
            <person name="Gellesch M."/>
            <person name="Goldberg J."/>
            <person name="Griggs A."/>
            <person name="Gujja S."/>
            <person name="Heilman E.R."/>
            <person name="Heiman D."/>
            <person name="Hepburn T."/>
            <person name="Howarth C."/>
            <person name="Jen D."/>
            <person name="Larson L."/>
            <person name="Lewis B."/>
            <person name="Mehta T."/>
            <person name="Park D."/>
            <person name="Pearson M."/>
            <person name="Roberts A."/>
            <person name="Saif S."/>
            <person name="Shea T."/>
            <person name="Shenoy N."/>
            <person name="Sisk P."/>
            <person name="Stolte C."/>
            <person name="Sykes S."/>
            <person name="Walk T."/>
            <person name="White J."/>
            <person name="Yandava C."/>
            <person name="Haas B."/>
            <person name="Henn M.R."/>
            <person name="Nusbaum C."/>
            <person name="Birren B."/>
        </authorList>
    </citation>
    <scope>NUCLEOTIDE SEQUENCE [LARGE SCALE GENOMIC DNA]</scope>
    <source>
        <strain evidence="2">NA</strain>
    </source>
</reference>
<sequence length="217" mass="24895">MALASMSSDAEGYDGDIFEIEDFTIVTIKEGLCAELEQLLRKWELSGDNGNNYSFTKFGVLEFILLTPSDWHFDRVSNEDQLRGLLSSITESAGKAGWYRALPIFVQYGERERQLYFGVCQNNSMRTNFESVHQRRGHPLRCHLSGCLDIFRETLQCSLMDEKNLRISMQFDYVLQDKPHYAFPKKNMVIEEEFLPAEDTSIIDISHLPFGATTNAI</sequence>
<evidence type="ECO:0000313" key="1">
    <source>
        <dbReference type="EMBL" id="EJW77004.1"/>
    </source>
</evidence>
<feature type="non-terminal residue" evidence="1">
    <location>
        <position position="217"/>
    </location>
</feature>
<name>J9ENX8_WUCBA</name>
<proteinExistence type="predicted"/>
<dbReference type="AlphaFoldDB" id="J9ENX8"/>
<gene>
    <name evidence="1" type="ORF">WUBG_12086</name>
</gene>
<comment type="caution">
    <text evidence="1">The sequence shown here is derived from an EMBL/GenBank/DDBJ whole genome shotgun (WGS) entry which is preliminary data.</text>
</comment>
<protein>
    <submittedName>
        <fullName evidence="1">Uncharacterized protein</fullName>
    </submittedName>
</protein>
<dbReference type="EMBL" id="ADBV01008320">
    <property type="protein sequence ID" value="EJW77004.1"/>
    <property type="molecule type" value="Genomic_DNA"/>
</dbReference>
<organism evidence="1 2">
    <name type="scientific">Wuchereria bancrofti</name>
    <dbReference type="NCBI Taxonomy" id="6293"/>
    <lineage>
        <taxon>Eukaryota</taxon>
        <taxon>Metazoa</taxon>
        <taxon>Ecdysozoa</taxon>
        <taxon>Nematoda</taxon>
        <taxon>Chromadorea</taxon>
        <taxon>Rhabditida</taxon>
        <taxon>Spirurina</taxon>
        <taxon>Spiruromorpha</taxon>
        <taxon>Filarioidea</taxon>
        <taxon>Onchocercidae</taxon>
        <taxon>Wuchereria</taxon>
    </lineage>
</organism>
<evidence type="ECO:0000313" key="2">
    <source>
        <dbReference type="Proteomes" id="UP000004810"/>
    </source>
</evidence>
<dbReference type="Proteomes" id="UP000004810">
    <property type="component" value="Unassembled WGS sequence"/>
</dbReference>